<dbReference type="RefSeq" id="WP_139517527.1">
    <property type="nucleotide sequence ID" value="NZ_CP040896.1"/>
</dbReference>
<accession>A0A5B8A6I5</accession>
<evidence type="ECO:0008006" key="3">
    <source>
        <dbReference type="Google" id="ProtNLM"/>
    </source>
</evidence>
<name>A0A5B8A6I5_9BACT</name>
<dbReference type="OrthoDB" id="1114031at2"/>
<sequence>MQRFSVPTLSFVFIASSMLWLTSCNKDNAPGALSTTVSAEDQGLADEENASAGDIIDAASPETEAQSNSATVASADDLARLLSGCATRSYDAATKTLTIDFGTTNCVGPNGVARRGKIIAVFSGPYRQAGATITITPQNYFVNDKQHLGTRVLTNLGNGSFSLDVKDASVVTTEGTHKWSAQRTYTRTAGFGTRTILDDKFTVTGSATGTNRKGVGYSAVITQPLVKQFTPGCARHFTAGIITITNSKEKSMVLNYDPTGTAACDNIASVTINGVTRTVTLR</sequence>
<dbReference type="PROSITE" id="PS51257">
    <property type="entry name" value="PROKAR_LIPOPROTEIN"/>
    <property type="match status" value="1"/>
</dbReference>
<keyword evidence="2" id="KW-1185">Reference proteome</keyword>
<organism evidence="1 2">
    <name type="scientific">Hymenobacter jejuensis</name>
    <dbReference type="NCBI Taxonomy" id="2502781"/>
    <lineage>
        <taxon>Bacteria</taxon>
        <taxon>Pseudomonadati</taxon>
        <taxon>Bacteroidota</taxon>
        <taxon>Cytophagia</taxon>
        <taxon>Cytophagales</taxon>
        <taxon>Hymenobacteraceae</taxon>
        <taxon>Hymenobacter</taxon>
    </lineage>
</organism>
<dbReference type="Proteomes" id="UP000305398">
    <property type="component" value="Chromosome"/>
</dbReference>
<dbReference type="KEGG" id="hyj:FHG12_20305"/>
<reference evidence="1 2" key="1">
    <citation type="submission" date="2019-06" db="EMBL/GenBank/DDBJ databases">
        <authorList>
            <person name="Srinivasan S."/>
        </authorList>
    </citation>
    <scope>NUCLEOTIDE SEQUENCE [LARGE SCALE GENOMIC DNA]</scope>
    <source>
        <strain evidence="1 2">17J68-5</strain>
    </source>
</reference>
<dbReference type="AlphaFoldDB" id="A0A5B8A6I5"/>
<evidence type="ECO:0000313" key="1">
    <source>
        <dbReference type="EMBL" id="QDA62296.1"/>
    </source>
</evidence>
<dbReference type="EMBL" id="CP040896">
    <property type="protein sequence ID" value="QDA62296.1"/>
    <property type="molecule type" value="Genomic_DNA"/>
</dbReference>
<proteinExistence type="predicted"/>
<gene>
    <name evidence="1" type="ORF">FHG12_20305</name>
</gene>
<protein>
    <recommendedName>
        <fullName evidence="3">Lipoprotein</fullName>
    </recommendedName>
</protein>
<evidence type="ECO:0000313" key="2">
    <source>
        <dbReference type="Proteomes" id="UP000305398"/>
    </source>
</evidence>